<dbReference type="AlphaFoldDB" id="A0A3D8GP01"/>
<dbReference type="InterPro" id="IPR002645">
    <property type="entry name" value="STAS_dom"/>
</dbReference>
<organism evidence="3 4">
    <name type="scientific">Neobacillus piezotolerans</name>
    <dbReference type="NCBI Taxonomy" id="2259171"/>
    <lineage>
        <taxon>Bacteria</taxon>
        <taxon>Bacillati</taxon>
        <taxon>Bacillota</taxon>
        <taxon>Bacilli</taxon>
        <taxon>Bacillales</taxon>
        <taxon>Bacillaceae</taxon>
        <taxon>Neobacillus</taxon>
    </lineage>
</organism>
<dbReference type="PANTHER" id="PTHR33745:SF1">
    <property type="entry name" value="RSBT ANTAGONIST PROTEIN RSBS"/>
    <property type="match status" value="1"/>
</dbReference>
<evidence type="ECO:0000256" key="1">
    <source>
        <dbReference type="SAM" id="Coils"/>
    </source>
</evidence>
<dbReference type="EMBL" id="QNQT01000007">
    <property type="protein sequence ID" value="RDU36011.1"/>
    <property type="molecule type" value="Genomic_DNA"/>
</dbReference>
<protein>
    <recommendedName>
        <fullName evidence="2">STAS domain-containing protein</fullName>
    </recommendedName>
</protein>
<keyword evidence="4" id="KW-1185">Reference proteome</keyword>
<keyword evidence="1" id="KW-0175">Coiled coil</keyword>
<dbReference type="OrthoDB" id="2456599at2"/>
<dbReference type="Gene3D" id="3.30.750.24">
    <property type="entry name" value="STAS domain"/>
    <property type="match status" value="1"/>
</dbReference>
<dbReference type="Pfam" id="PF01740">
    <property type="entry name" value="STAS"/>
    <property type="match status" value="1"/>
</dbReference>
<feature type="coiled-coil region" evidence="1">
    <location>
        <begin position="1"/>
        <end position="28"/>
    </location>
</feature>
<dbReference type="RefSeq" id="WP_115452940.1">
    <property type="nucleotide sequence ID" value="NZ_QNQT01000007.1"/>
</dbReference>
<dbReference type="InterPro" id="IPR051932">
    <property type="entry name" value="Bact_StressResp_Reg"/>
</dbReference>
<evidence type="ECO:0000259" key="2">
    <source>
        <dbReference type="PROSITE" id="PS50801"/>
    </source>
</evidence>
<sequence length="162" mass="18079">MSDYKNEMELLREENKRLTDRISELENLVRKVSIPIIPSVIPGVVLIPIAGEVSVSRFDLIIPQLLEHAGADEIDTAIIDFTAISVEGLVDLTILGHYLINLTSSLRLVGCKVLVVGISPGFALELTKSQLQFIKELRTFSTFKSALQYLMKEKRLSLTKII</sequence>
<dbReference type="InterPro" id="IPR036513">
    <property type="entry name" value="STAS_dom_sf"/>
</dbReference>
<comment type="caution">
    <text evidence="3">The sequence shown here is derived from an EMBL/GenBank/DDBJ whole genome shotgun (WGS) entry which is preliminary data.</text>
</comment>
<dbReference type="SUPFAM" id="SSF52091">
    <property type="entry name" value="SpoIIaa-like"/>
    <property type="match status" value="1"/>
</dbReference>
<evidence type="ECO:0000313" key="4">
    <source>
        <dbReference type="Proteomes" id="UP000257144"/>
    </source>
</evidence>
<feature type="domain" description="STAS" evidence="2">
    <location>
        <begin position="42"/>
        <end position="150"/>
    </location>
</feature>
<proteinExistence type="predicted"/>
<accession>A0A3D8GP01</accession>
<gene>
    <name evidence="3" type="ORF">DRW41_15595</name>
</gene>
<evidence type="ECO:0000313" key="3">
    <source>
        <dbReference type="EMBL" id="RDU36011.1"/>
    </source>
</evidence>
<dbReference type="CDD" id="cd07041">
    <property type="entry name" value="STAS_RsbR_RsbS_like"/>
    <property type="match status" value="1"/>
</dbReference>
<reference evidence="3 4" key="1">
    <citation type="submission" date="2018-07" db="EMBL/GenBank/DDBJ databases">
        <title>Bacillus sp. YLB-04 draft genome sequence.</title>
        <authorList>
            <person name="Yu L."/>
            <person name="Tang X."/>
        </authorList>
    </citation>
    <scope>NUCLEOTIDE SEQUENCE [LARGE SCALE GENOMIC DNA]</scope>
    <source>
        <strain evidence="3 4">YLB-04</strain>
    </source>
</reference>
<dbReference type="PANTHER" id="PTHR33745">
    <property type="entry name" value="RSBT ANTAGONIST PROTEIN RSBS-RELATED"/>
    <property type="match status" value="1"/>
</dbReference>
<dbReference type="Proteomes" id="UP000257144">
    <property type="component" value="Unassembled WGS sequence"/>
</dbReference>
<name>A0A3D8GP01_9BACI</name>
<dbReference type="PROSITE" id="PS50801">
    <property type="entry name" value="STAS"/>
    <property type="match status" value="1"/>
</dbReference>